<evidence type="ECO:0000313" key="2">
    <source>
        <dbReference type="EMBL" id="MFC7329918.1"/>
    </source>
</evidence>
<dbReference type="Proteomes" id="UP001596540">
    <property type="component" value="Unassembled WGS sequence"/>
</dbReference>
<evidence type="ECO:0000313" key="3">
    <source>
        <dbReference type="Proteomes" id="UP001596540"/>
    </source>
</evidence>
<evidence type="ECO:0000256" key="1">
    <source>
        <dbReference type="SAM" id="MobiDB-lite"/>
    </source>
</evidence>
<protein>
    <submittedName>
        <fullName evidence="2">Uncharacterized protein</fullName>
    </submittedName>
</protein>
<keyword evidence="3" id="KW-1185">Reference proteome</keyword>
<dbReference type="EMBL" id="JBHTBH010000009">
    <property type="protein sequence ID" value="MFC7329918.1"/>
    <property type="molecule type" value="Genomic_DNA"/>
</dbReference>
<comment type="caution">
    <text evidence="2">The sequence shown here is derived from an EMBL/GenBank/DDBJ whole genome shotgun (WGS) entry which is preliminary data.</text>
</comment>
<proteinExistence type="predicted"/>
<dbReference type="RefSeq" id="WP_379872562.1">
    <property type="nucleotide sequence ID" value="NZ_JBHTBH010000009.1"/>
</dbReference>
<feature type="region of interest" description="Disordered" evidence="1">
    <location>
        <begin position="24"/>
        <end position="53"/>
    </location>
</feature>
<sequence>MQIIAIIPECGLIFGDPEKPVSRGVGDRLSPAPKAIGAVPPARRKSLGAGIAK</sequence>
<accession>A0ABW2KKM7</accession>
<name>A0ABW2KKM7_9ACTN</name>
<reference evidence="3" key="1">
    <citation type="journal article" date="2019" name="Int. J. Syst. Evol. Microbiol.">
        <title>The Global Catalogue of Microorganisms (GCM) 10K type strain sequencing project: providing services to taxonomists for standard genome sequencing and annotation.</title>
        <authorList>
            <consortium name="The Broad Institute Genomics Platform"/>
            <consortium name="The Broad Institute Genome Sequencing Center for Infectious Disease"/>
            <person name="Wu L."/>
            <person name="Ma J."/>
        </authorList>
    </citation>
    <scope>NUCLEOTIDE SEQUENCE [LARGE SCALE GENOMIC DNA]</scope>
    <source>
        <strain evidence="3">CGMCC 4.7382</strain>
    </source>
</reference>
<gene>
    <name evidence="2" type="ORF">ACFQRF_19475</name>
</gene>
<organism evidence="2 3">
    <name type="scientific">Marinactinospora rubrisoli</name>
    <dbReference type="NCBI Taxonomy" id="2715399"/>
    <lineage>
        <taxon>Bacteria</taxon>
        <taxon>Bacillati</taxon>
        <taxon>Actinomycetota</taxon>
        <taxon>Actinomycetes</taxon>
        <taxon>Streptosporangiales</taxon>
        <taxon>Nocardiopsidaceae</taxon>
        <taxon>Marinactinospora</taxon>
    </lineage>
</organism>